<feature type="region of interest" description="Disordered" evidence="1">
    <location>
        <begin position="1"/>
        <end position="31"/>
    </location>
</feature>
<evidence type="ECO:0000313" key="4">
    <source>
        <dbReference type="Proteomes" id="UP001185922"/>
    </source>
</evidence>
<feature type="region of interest" description="Disordered" evidence="1">
    <location>
        <begin position="66"/>
        <end position="94"/>
    </location>
</feature>
<proteinExistence type="predicted"/>
<dbReference type="EMBL" id="JAWLKH010000008">
    <property type="protein sequence ID" value="MDV6312238.1"/>
    <property type="molecule type" value="Genomic_DNA"/>
</dbReference>
<dbReference type="RefSeq" id="WP_317510296.1">
    <property type="nucleotide sequence ID" value="NZ_JAWLKH010000008.1"/>
</dbReference>
<dbReference type="Proteomes" id="UP001185922">
    <property type="component" value="Unassembled WGS sequence"/>
</dbReference>
<keyword evidence="2" id="KW-0812">Transmembrane</keyword>
<dbReference type="AlphaFoldDB" id="A0AAE4R5T9"/>
<evidence type="ECO:0000256" key="1">
    <source>
        <dbReference type="SAM" id="MobiDB-lite"/>
    </source>
</evidence>
<reference evidence="3" key="1">
    <citation type="submission" date="2023-10" db="EMBL/GenBank/DDBJ databases">
        <title>Development of a sustainable strategy for remediation of hydrocarbon-contaminated territories based on the waste exchange concept.</title>
        <authorList>
            <person name="Krivoruchko A."/>
        </authorList>
    </citation>
    <scope>NUCLEOTIDE SEQUENCE</scope>
    <source>
        <strain evidence="3">IEGM 1279</strain>
    </source>
</reference>
<feature type="compositionally biased region" description="Pro residues" evidence="1">
    <location>
        <begin position="68"/>
        <end position="94"/>
    </location>
</feature>
<name>A0AAE4R5T9_9ACTN</name>
<protein>
    <submittedName>
        <fullName evidence="3">Uncharacterized protein</fullName>
    </submittedName>
</protein>
<evidence type="ECO:0000256" key="2">
    <source>
        <dbReference type="SAM" id="Phobius"/>
    </source>
</evidence>
<comment type="caution">
    <text evidence="3">The sequence shown here is derived from an EMBL/GenBank/DDBJ whole genome shotgun (WGS) entry which is preliminary data.</text>
</comment>
<feature type="transmembrane region" description="Helical" evidence="2">
    <location>
        <begin position="43"/>
        <end position="67"/>
    </location>
</feature>
<sequence>MASPHIASNSVASAAAVPSTGATPIASTNTTDVSPARLHVWRVLSMLAALIGVIVTLVVIASGAGWAPPTPAGGPNPPGCRMARPPPARARPPL</sequence>
<evidence type="ECO:0000313" key="3">
    <source>
        <dbReference type="EMBL" id="MDV6312238.1"/>
    </source>
</evidence>
<gene>
    <name evidence="3" type="ORF">R3Q15_10145</name>
</gene>
<feature type="compositionally biased region" description="Low complexity" evidence="1">
    <location>
        <begin position="7"/>
        <end position="24"/>
    </location>
</feature>
<organism evidence="3 4">
    <name type="scientific">Gordonia amicalis</name>
    <dbReference type="NCBI Taxonomy" id="89053"/>
    <lineage>
        <taxon>Bacteria</taxon>
        <taxon>Bacillati</taxon>
        <taxon>Actinomycetota</taxon>
        <taxon>Actinomycetes</taxon>
        <taxon>Mycobacteriales</taxon>
        <taxon>Gordoniaceae</taxon>
        <taxon>Gordonia</taxon>
    </lineage>
</organism>
<keyword evidence="2" id="KW-0472">Membrane</keyword>
<keyword evidence="2" id="KW-1133">Transmembrane helix</keyword>
<accession>A0AAE4R5T9</accession>